<dbReference type="InterPro" id="IPR011032">
    <property type="entry name" value="GroES-like_sf"/>
</dbReference>
<dbReference type="RefSeq" id="WP_041063937.1">
    <property type="nucleotide sequence ID" value="NZ_JXAL01000021.1"/>
</dbReference>
<dbReference type="InterPro" id="IPR036291">
    <property type="entry name" value="NAD(P)-bd_dom_sf"/>
</dbReference>
<dbReference type="InterPro" id="IPR013149">
    <property type="entry name" value="ADH-like_C"/>
</dbReference>
<dbReference type="Gene3D" id="3.90.180.10">
    <property type="entry name" value="Medium-chain alcohol dehydrogenases, catalytic domain"/>
    <property type="match status" value="1"/>
</dbReference>
<dbReference type="Pfam" id="PF08240">
    <property type="entry name" value="ADH_N"/>
    <property type="match status" value="1"/>
</dbReference>
<evidence type="ECO:0000259" key="2">
    <source>
        <dbReference type="Pfam" id="PF00107"/>
    </source>
</evidence>
<gene>
    <name evidence="4" type="ORF">SD71_13170</name>
</gene>
<evidence type="ECO:0000313" key="4">
    <source>
        <dbReference type="EMBL" id="KIL35469.1"/>
    </source>
</evidence>
<dbReference type="Pfam" id="PF00107">
    <property type="entry name" value="ADH_zinc_N"/>
    <property type="match status" value="1"/>
</dbReference>
<dbReference type="Proteomes" id="UP000054526">
    <property type="component" value="Unassembled WGS sequence"/>
</dbReference>
<evidence type="ECO:0000313" key="5">
    <source>
        <dbReference type="Proteomes" id="UP000054526"/>
    </source>
</evidence>
<sequence length="364" mass="38977">MTTGVLSAVAKEPGRIEIREFPFPNITLDSALLRVEIVGVCGTDVTYYNKSPVQRVLGHHVVGFIEKIGEVASARWGVQEGDRVALEEYIPCGHCHLCRMGEFRLCALTDPRIGGLRYGVTPISVEPSLWGGFSQHMYLHPNTVLHRMPDHVPAVEAALTLPLANGFEWMCIQGGVGPGKTVVIQGPGQQGLACSLAAKAAGADTVIVTGLSSSAKRLELAKQLGADYTINIETENLVTRVNEITGGKMADVVIDTSSGGGELILSCMAVAATGAIVIFSDYKYQKTDQFDIDMVISKTLRLQGVRGHSYKSVEMAVECIAAGKFPLKIMNSHNYNLLETDQALKTAGGQGAPSPLLVTVSPWN</sequence>
<dbReference type="InterPro" id="IPR050129">
    <property type="entry name" value="Zn_alcohol_dh"/>
</dbReference>
<keyword evidence="5" id="KW-1185">Reference proteome</keyword>
<name>A0ABR5A351_9BACL</name>
<proteinExistence type="predicted"/>
<dbReference type="InterPro" id="IPR013154">
    <property type="entry name" value="ADH-like_N"/>
</dbReference>
<dbReference type="Gene3D" id="3.40.50.720">
    <property type="entry name" value="NAD(P)-binding Rossmann-like Domain"/>
    <property type="match status" value="1"/>
</dbReference>
<reference evidence="4 5" key="1">
    <citation type="submission" date="2014-12" db="EMBL/GenBank/DDBJ databases">
        <title>Draft genome sequence of Cohnella kolymensis strain B-2846.</title>
        <authorList>
            <person name="Karlyshev A.V."/>
            <person name="Kudryashova E.B."/>
        </authorList>
    </citation>
    <scope>NUCLEOTIDE SEQUENCE [LARGE SCALE GENOMIC DNA]</scope>
    <source>
        <strain evidence="4 5">VKM B-2846</strain>
    </source>
</reference>
<dbReference type="EMBL" id="JXAL01000021">
    <property type="protein sequence ID" value="KIL35469.1"/>
    <property type="molecule type" value="Genomic_DNA"/>
</dbReference>
<evidence type="ECO:0000256" key="1">
    <source>
        <dbReference type="ARBA" id="ARBA00023002"/>
    </source>
</evidence>
<dbReference type="SUPFAM" id="SSF50129">
    <property type="entry name" value="GroES-like"/>
    <property type="match status" value="1"/>
</dbReference>
<dbReference type="PANTHER" id="PTHR43401:SF2">
    <property type="entry name" value="L-THREONINE 3-DEHYDROGENASE"/>
    <property type="match status" value="1"/>
</dbReference>
<comment type="caution">
    <text evidence="4">The sequence shown here is derived from an EMBL/GenBank/DDBJ whole genome shotgun (WGS) entry which is preliminary data.</text>
</comment>
<feature type="domain" description="Alcohol dehydrogenase-like C-terminal" evidence="2">
    <location>
        <begin position="191"/>
        <end position="320"/>
    </location>
</feature>
<dbReference type="SUPFAM" id="SSF51735">
    <property type="entry name" value="NAD(P)-binding Rossmann-fold domains"/>
    <property type="match status" value="1"/>
</dbReference>
<evidence type="ECO:0000259" key="3">
    <source>
        <dbReference type="Pfam" id="PF08240"/>
    </source>
</evidence>
<protein>
    <submittedName>
        <fullName evidence="4">Alcohol dehydrogenase</fullName>
    </submittedName>
</protein>
<accession>A0ABR5A351</accession>
<dbReference type="PANTHER" id="PTHR43401">
    <property type="entry name" value="L-THREONINE 3-DEHYDROGENASE"/>
    <property type="match status" value="1"/>
</dbReference>
<keyword evidence="1" id="KW-0560">Oxidoreductase</keyword>
<organism evidence="4 5">
    <name type="scientific">Cohnella kolymensis</name>
    <dbReference type="NCBI Taxonomy" id="1590652"/>
    <lineage>
        <taxon>Bacteria</taxon>
        <taxon>Bacillati</taxon>
        <taxon>Bacillota</taxon>
        <taxon>Bacilli</taxon>
        <taxon>Bacillales</taxon>
        <taxon>Paenibacillaceae</taxon>
        <taxon>Cohnella</taxon>
    </lineage>
</organism>
<feature type="domain" description="Alcohol dehydrogenase-like N-terminal" evidence="3">
    <location>
        <begin position="30"/>
        <end position="150"/>
    </location>
</feature>